<evidence type="ECO:0000259" key="1">
    <source>
        <dbReference type="Pfam" id="PF01261"/>
    </source>
</evidence>
<keyword evidence="3" id="KW-1185">Reference proteome</keyword>
<dbReference type="STRING" id="695939.SAMN00790413_05596"/>
<dbReference type="InterPro" id="IPR050312">
    <property type="entry name" value="IolE/XylAMocC-like"/>
</dbReference>
<dbReference type="GO" id="GO:0016853">
    <property type="term" value="F:isomerase activity"/>
    <property type="evidence" value="ECO:0007669"/>
    <property type="project" value="UniProtKB-KW"/>
</dbReference>
<name>A0A1W1UI03_9DEIO</name>
<dbReference type="Pfam" id="PF01261">
    <property type="entry name" value="AP_endonuc_2"/>
    <property type="match status" value="1"/>
</dbReference>
<evidence type="ECO:0000313" key="2">
    <source>
        <dbReference type="EMBL" id="SMB80669.1"/>
    </source>
</evidence>
<proteinExistence type="predicted"/>
<evidence type="ECO:0000313" key="3">
    <source>
        <dbReference type="Proteomes" id="UP000192582"/>
    </source>
</evidence>
<dbReference type="OrthoDB" id="9779184at2"/>
<protein>
    <submittedName>
        <fullName evidence="2">Sugar phosphate isomerase/epimerase</fullName>
    </submittedName>
</protein>
<dbReference type="Gene3D" id="3.20.20.150">
    <property type="entry name" value="Divalent-metal-dependent TIM barrel enzymes"/>
    <property type="match status" value="1"/>
</dbReference>
<dbReference type="EMBL" id="FWWU01000004">
    <property type="protein sequence ID" value="SMB80669.1"/>
    <property type="molecule type" value="Genomic_DNA"/>
</dbReference>
<dbReference type="PANTHER" id="PTHR12110:SF21">
    <property type="entry name" value="XYLOSE ISOMERASE-LIKE TIM BARREL DOMAIN-CONTAINING PROTEIN"/>
    <property type="match status" value="1"/>
</dbReference>
<gene>
    <name evidence="2" type="ORF">SAMN00790413_05596</name>
</gene>
<dbReference type="Proteomes" id="UP000192582">
    <property type="component" value="Unassembled WGS sequence"/>
</dbReference>
<dbReference type="RefSeq" id="WP_084045787.1">
    <property type="nucleotide sequence ID" value="NZ_FWWU01000004.1"/>
</dbReference>
<organism evidence="2 3">
    <name type="scientific">Deinococcus hopiensis KR-140</name>
    <dbReference type="NCBI Taxonomy" id="695939"/>
    <lineage>
        <taxon>Bacteria</taxon>
        <taxon>Thermotogati</taxon>
        <taxon>Deinococcota</taxon>
        <taxon>Deinococci</taxon>
        <taxon>Deinococcales</taxon>
        <taxon>Deinococcaceae</taxon>
        <taxon>Deinococcus</taxon>
    </lineage>
</organism>
<sequence>MARPVTLFTGQWADLPLTELAPLARQMGYSGLELACWGDHFDVQRALAEEGYARERRELLADHGLVCHAISNHLVGQAVCDLVDERHREIVPGHVWGDGDPEGVRQRAAEEMMDTARAAQKLGVGVVNGFTGSSIWHATYAFPPTSQTYWDAGFQDFARRWTPILDVFAEVGVNFALEVHPTEIAFDLATSARALEAVNRHPRFGFNYDPSHLAYQGVDYVKFIRTFGERIFHAHMKDVWWGHGNGDVGVFGGHTTFGDPRRFWDFRSVGRGDVNFEEVIVALNDAGYRGPLSVEWEDARMDRIHGATESAAFVRRLDFEPPATAFDAAFARTEETK</sequence>
<keyword evidence="2" id="KW-0413">Isomerase</keyword>
<dbReference type="InterPro" id="IPR013022">
    <property type="entry name" value="Xyl_isomerase-like_TIM-brl"/>
</dbReference>
<dbReference type="SUPFAM" id="SSF51658">
    <property type="entry name" value="Xylose isomerase-like"/>
    <property type="match status" value="1"/>
</dbReference>
<dbReference type="AlphaFoldDB" id="A0A1W1UI03"/>
<feature type="domain" description="Xylose isomerase-like TIM barrel" evidence="1">
    <location>
        <begin position="23"/>
        <end position="316"/>
    </location>
</feature>
<reference evidence="2 3" key="1">
    <citation type="submission" date="2017-04" db="EMBL/GenBank/DDBJ databases">
        <authorList>
            <person name="Afonso C.L."/>
            <person name="Miller P.J."/>
            <person name="Scott M.A."/>
            <person name="Spackman E."/>
            <person name="Goraichik I."/>
            <person name="Dimitrov K.M."/>
            <person name="Suarez D.L."/>
            <person name="Swayne D.E."/>
        </authorList>
    </citation>
    <scope>NUCLEOTIDE SEQUENCE [LARGE SCALE GENOMIC DNA]</scope>
    <source>
        <strain evidence="2 3">KR-140</strain>
    </source>
</reference>
<dbReference type="PANTHER" id="PTHR12110">
    <property type="entry name" value="HYDROXYPYRUVATE ISOMERASE"/>
    <property type="match status" value="1"/>
</dbReference>
<dbReference type="InterPro" id="IPR036237">
    <property type="entry name" value="Xyl_isomerase-like_sf"/>
</dbReference>
<accession>A0A1W1UI03</accession>